<dbReference type="GO" id="GO:0016020">
    <property type="term" value="C:membrane"/>
    <property type="evidence" value="ECO:0007669"/>
    <property type="project" value="UniProtKB-SubCell"/>
</dbReference>
<accession>A0AA97CSF3</accession>
<proteinExistence type="predicted"/>
<keyword evidence="2" id="KW-0472">Membrane</keyword>
<evidence type="ECO:0000256" key="2">
    <source>
        <dbReference type="ARBA" id="ARBA00023136"/>
    </source>
</evidence>
<sequence>MTRRALWTAVAVCALIVAAVFGLLAVNAHREPAGPDVAPAEAAAAAVGKLMTFAPDDTADARHRVEESLTGALAADYALRGPDVVFPSAVASRATMTVDVTDAATVAHADRSARVLVFAQQTVAVGAHTDPSHVGIARWAWMTRVEGHWLLARLTSVSPQ</sequence>
<dbReference type="PANTHER" id="PTHR37042:SF4">
    <property type="entry name" value="OUTER MEMBRANE PROTEIN RV1973"/>
    <property type="match status" value="1"/>
</dbReference>
<evidence type="ECO:0008006" key="4">
    <source>
        <dbReference type="Google" id="ProtNLM"/>
    </source>
</evidence>
<comment type="subcellular location">
    <subcellularLocation>
        <location evidence="1">Membrane</location>
    </subcellularLocation>
</comment>
<dbReference type="PANTHER" id="PTHR37042">
    <property type="entry name" value="OUTER MEMBRANE PROTEIN RV1973"/>
    <property type="match status" value="1"/>
</dbReference>
<evidence type="ECO:0000313" key="3">
    <source>
        <dbReference type="EMBL" id="WOC11580.1"/>
    </source>
</evidence>
<protein>
    <recommendedName>
        <fullName evidence="4">Mce-associated membrane protein</fullName>
    </recommendedName>
</protein>
<reference evidence="3" key="1">
    <citation type="submission" date="2023-06" db="EMBL/GenBank/DDBJ databases">
        <title>Gordonia sp. nov. and Pseudochrobactrum sp. nov., two species isolated from the burying beetle Nicrophorus vespilloides.</title>
        <authorList>
            <person name="Poehlein A."/>
            <person name="Guzman J."/>
            <person name="Daniel R."/>
            <person name="Vilcinskas A."/>
        </authorList>
    </citation>
    <scope>NUCLEOTIDE SEQUENCE</scope>
    <source>
        <strain evidence="3">MP11Mi</strain>
    </source>
</reference>
<dbReference type="RefSeq" id="WP_420040884.1">
    <property type="nucleotide sequence ID" value="NZ_CP128986.1"/>
</dbReference>
<evidence type="ECO:0000256" key="1">
    <source>
        <dbReference type="ARBA" id="ARBA00004370"/>
    </source>
</evidence>
<dbReference type="AlphaFoldDB" id="A0AA97CSF3"/>
<name>A0AA97CSF3_9ACTN</name>
<organism evidence="3">
    <name type="scientific">Gordonia sp. MP11Mi</name>
    <dbReference type="NCBI Taxonomy" id="3022769"/>
    <lineage>
        <taxon>Bacteria</taxon>
        <taxon>Bacillati</taxon>
        <taxon>Actinomycetota</taxon>
        <taxon>Actinomycetes</taxon>
        <taxon>Mycobacteriales</taxon>
        <taxon>Gordoniaceae</taxon>
        <taxon>Gordonia</taxon>
    </lineage>
</organism>
<dbReference type="EMBL" id="CP128986">
    <property type="protein sequence ID" value="WOC11580.1"/>
    <property type="molecule type" value="Genomic_DNA"/>
</dbReference>
<gene>
    <name evidence="3" type="ORF">MP11Mi_06530</name>
</gene>